<dbReference type="Pfam" id="PF00856">
    <property type="entry name" value="SET"/>
    <property type="match status" value="1"/>
</dbReference>
<dbReference type="SUPFAM" id="SSF82199">
    <property type="entry name" value="SET domain"/>
    <property type="match status" value="1"/>
</dbReference>
<dbReference type="CDD" id="cd20071">
    <property type="entry name" value="SET_SMYD"/>
    <property type="match status" value="1"/>
</dbReference>
<sequence length="463" mass="51942">MKFETVSDEEFLKRVKKLYEEGKGNEKSGAGHVKMPYGVVETPTLPEGLEQFDAKEKYEEVDASSLNYADDNMLTTTMPMCFSTTGEYLGFPPNVDVDGQSECLITGYLKRKIALTPGIGSPLPRVEAKTHQIVDAPGQGVGMFAYRNIAAGELILAERPLLVLPSVARMIRQQPANAPELTPAQTMRIMQEDTEKLYELAVERMQPGRREAFEKLKNSHLHDGSGPIMGRMRTNGFGFEEMRDLPRNGKPGETFVIICDELSRLNHSCGPNTHRYWDMATFSVQMRAIRDIKKDEEITATYCQDMESFEKRKKNLAPYDFQCACPACIDPKTSDARRKQIHAVVMANGLGFFWEKNFEVPKKTVVKPLLDAVGLCEKEGLESTIEHGFLLFVLMKTYAAKGDVANMRVYARRYSVWRLACLGTAVDEDEVEKGFGLVTVAEMVQRMKGRMLSGGKAKKTQAK</sequence>
<reference evidence="2 3" key="1">
    <citation type="submission" date="2018-11" db="EMBL/GenBank/DDBJ databases">
        <title>Genome assembly of Steccherinum ochraceum LE-BIN_3174, the white-rot fungus of the Steccherinaceae family (The Residual Polyporoid clade, Polyporales, Basidiomycota).</title>
        <authorList>
            <person name="Fedorova T.V."/>
            <person name="Glazunova O.A."/>
            <person name="Landesman E.O."/>
            <person name="Moiseenko K.V."/>
            <person name="Psurtseva N.V."/>
            <person name="Savinova O.S."/>
            <person name="Shakhova N.V."/>
            <person name="Tyazhelova T.V."/>
            <person name="Vasina D.V."/>
        </authorList>
    </citation>
    <scope>NUCLEOTIDE SEQUENCE [LARGE SCALE GENOMIC DNA]</scope>
    <source>
        <strain evidence="2 3">LE-BIN_3174</strain>
    </source>
</reference>
<dbReference type="Gene3D" id="2.170.270.10">
    <property type="entry name" value="SET domain"/>
    <property type="match status" value="1"/>
</dbReference>
<dbReference type="OrthoDB" id="2802757at2759"/>
<dbReference type="InterPro" id="IPR001214">
    <property type="entry name" value="SET_dom"/>
</dbReference>
<evidence type="ECO:0000313" key="3">
    <source>
        <dbReference type="Proteomes" id="UP000292702"/>
    </source>
</evidence>
<protein>
    <recommendedName>
        <fullName evidence="1">SET domain-containing protein</fullName>
    </recommendedName>
</protein>
<dbReference type="AlphaFoldDB" id="A0A4R0RTZ1"/>
<dbReference type="InterPro" id="IPR046341">
    <property type="entry name" value="SET_dom_sf"/>
</dbReference>
<proteinExistence type="predicted"/>
<name>A0A4R0RTZ1_9APHY</name>
<feature type="domain" description="SET" evidence="1">
    <location>
        <begin position="124"/>
        <end position="303"/>
    </location>
</feature>
<dbReference type="EMBL" id="RWJN01000104">
    <property type="protein sequence ID" value="TCD67248.1"/>
    <property type="molecule type" value="Genomic_DNA"/>
</dbReference>
<accession>A0A4R0RTZ1</accession>
<evidence type="ECO:0000259" key="1">
    <source>
        <dbReference type="PROSITE" id="PS50280"/>
    </source>
</evidence>
<dbReference type="PANTHER" id="PTHR47332:SF4">
    <property type="entry name" value="SET DOMAIN-CONTAINING PROTEIN 5"/>
    <property type="match status" value="1"/>
</dbReference>
<dbReference type="SMART" id="SM00317">
    <property type="entry name" value="SET"/>
    <property type="match status" value="1"/>
</dbReference>
<evidence type="ECO:0000313" key="2">
    <source>
        <dbReference type="EMBL" id="TCD67248.1"/>
    </source>
</evidence>
<dbReference type="InterPro" id="IPR053185">
    <property type="entry name" value="SET_domain_protein"/>
</dbReference>
<dbReference type="PANTHER" id="PTHR47332">
    <property type="entry name" value="SET DOMAIN-CONTAINING PROTEIN 5"/>
    <property type="match status" value="1"/>
</dbReference>
<dbReference type="Proteomes" id="UP000292702">
    <property type="component" value="Unassembled WGS sequence"/>
</dbReference>
<gene>
    <name evidence="2" type="ORF">EIP91_000325</name>
</gene>
<dbReference type="PROSITE" id="PS50280">
    <property type="entry name" value="SET"/>
    <property type="match status" value="1"/>
</dbReference>
<dbReference type="STRING" id="92696.A0A4R0RTZ1"/>
<comment type="caution">
    <text evidence="2">The sequence shown here is derived from an EMBL/GenBank/DDBJ whole genome shotgun (WGS) entry which is preliminary data.</text>
</comment>
<keyword evidence="3" id="KW-1185">Reference proteome</keyword>
<organism evidence="2 3">
    <name type="scientific">Steccherinum ochraceum</name>
    <dbReference type="NCBI Taxonomy" id="92696"/>
    <lineage>
        <taxon>Eukaryota</taxon>
        <taxon>Fungi</taxon>
        <taxon>Dikarya</taxon>
        <taxon>Basidiomycota</taxon>
        <taxon>Agaricomycotina</taxon>
        <taxon>Agaricomycetes</taxon>
        <taxon>Polyporales</taxon>
        <taxon>Steccherinaceae</taxon>
        <taxon>Steccherinum</taxon>
    </lineage>
</organism>